<comment type="catalytic activity">
    <reaction evidence="10">
        <text>fluoride(in) = fluoride(out)</text>
        <dbReference type="Rhea" id="RHEA:76159"/>
        <dbReference type="ChEBI" id="CHEBI:17051"/>
    </reaction>
    <physiologicalReaction direction="left-to-right" evidence="10">
        <dbReference type="Rhea" id="RHEA:76160"/>
    </physiologicalReaction>
</comment>
<evidence type="ECO:0000256" key="6">
    <source>
        <dbReference type="ARBA" id="ARBA00023065"/>
    </source>
</evidence>
<keyword evidence="7 11" id="KW-0472">Membrane</keyword>
<feature type="transmembrane region" description="Helical" evidence="11">
    <location>
        <begin position="95"/>
        <end position="114"/>
    </location>
</feature>
<keyword evidence="8 11" id="KW-0407">Ion channel</keyword>
<evidence type="ECO:0000256" key="2">
    <source>
        <dbReference type="ARBA" id="ARBA00022475"/>
    </source>
</evidence>
<name>A0A2U3QI44_9BACT</name>
<evidence type="ECO:0000313" key="13">
    <source>
        <dbReference type="Proteomes" id="UP000245125"/>
    </source>
</evidence>
<comment type="activity regulation">
    <text evidence="11">Na(+) is not transported, but it plays an essential structural role and its presence is essential for fluoride channel function.</text>
</comment>
<comment type="function">
    <text evidence="11">Fluoride-specific ion channel. Important for reducing fluoride concentration in the cell, thus reducing its toxicity.</text>
</comment>
<dbReference type="Pfam" id="PF02537">
    <property type="entry name" value="CRCB"/>
    <property type="match status" value="1"/>
</dbReference>
<evidence type="ECO:0000256" key="5">
    <source>
        <dbReference type="ARBA" id="ARBA00022989"/>
    </source>
</evidence>
<evidence type="ECO:0000313" key="12">
    <source>
        <dbReference type="EMBL" id="SPQ01077.1"/>
    </source>
</evidence>
<evidence type="ECO:0000256" key="10">
    <source>
        <dbReference type="ARBA" id="ARBA00035585"/>
    </source>
</evidence>
<proteinExistence type="inferred from homology"/>
<reference evidence="13" key="1">
    <citation type="submission" date="2018-03" db="EMBL/GenBank/DDBJ databases">
        <authorList>
            <person name="Zecchin S."/>
        </authorList>
    </citation>
    <scope>NUCLEOTIDE SEQUENCE [LARGE SCALE GENOMIC DNA]</scope>
</reference>
<evidence type="ECO:0000256" key="11">
    <source>
        <dbReference type="HAMAP-Rule" id="MF_00454"/>
    </source>
</evidence>
<gene>
    <name evidence="11 12" type="primary">crcB</name>
    <name evidence="11" type="synonym">fluC</name>
    <name evidence="12" type="ORF">NBG4_410025</name>
</gene>
<sequence>MMNYIVVFAGGGIGSVARYMLATWIGQRWGRSFPFGTFIVNVSGSFLIGLLMTLMAERFLENPEWRLLIVVGGLGGYTTFSTFEYETGKLMADGELIYAALNIILSVIAGFAALKLGEVIARSI</sequence>
<dbReference type="GO" id="GO:0140114">
    <property type="term" value="P:cellular detoxification of fluoride"/>
    <property type="evidence" value="ECO:0007669"/>
    <property type="project" value="UniProtKB-UniRule"/>
</dbReference>
<evidence type="ECO:0000256" key="7">
    <source>
        <dbReference type="ARBA" id="ARBA00023136"/>
    </source>
</evidence>
<dbReference type="PANTHER" id="PTHR28259">
    <property type="entry name" value="FLUORIDE EXPORT PROTEIN 1-RELATED"/>
    <property type="match status" value="1"/>
</dbReference>
<dbReference type="GO" id="GO:0046872">
    <property type="term" value="F:metal ion binding"/>
    <property type="evidence" value="ECO:0007669"/>
    <property type="project" value="UniProtKB-KW"/>
</dbReference>
<evidence type="ECO:0000256" key="3">
    <source>
        <dbReference type="ARBA" id="ARBA00022519"/>
    </source>
</evidence>
<dbReference type="InterPro" id="IPR003691">
    <property type="entry name" value="FluC"/>
</dbReference>
<dbReference type="GO" id="GO:0005886">
    <property type="term" value="C:plasma membrane"/>
    <property type="evidence" value="ECO:0007669"/>
    <property type="project" value="UniProtKB-SubCell"/>
</dbReference>
<dbReference type="PANTHER" id="PTHR28259:SF1">
    <property type="entry name" value="FLUORIDE EXPORT PROTEIN 1-RELATED"/>
    <property type="match status" value="1"/>
</dbReference>
<dbReference type="NCBIfam" id="TIGR00494">
    <property type="entry name" value="crcB"/>
    <property type="match status" value="1"/>
</dbReference>
<dbReference type="GO" id="GO:0062054">
    <property type="term" value="F:fluoride channel activity"/>
    <property type="evidence" value="ECO:0007669"/>
    <property type="project" value="UniProtKB-UniRule"/>
</dbReference>
<keyword evidence="13" id="KW-1185">Reference proteome</keyword>
<comment type="subcellular location">
    <subcellularLocation>
        <location evidence="1 11">Cell membrane</location>
        <topology evidence="1 11">Multi-pass membrane protein</topology>
    </subcellularLocation>
</comment>
<keyword evidence="11" id="KW-0479">Metal-binding</keyword>
<keyword evidence="4 11" id="KW-0812">Transmembrane</keyword>
<evidence type="ECO:0000256" key="8">
    <source>
        <dbReference type="ARBA" id="ARBA00023303"/>
    </source>
</evidence>
<protein>
    <recommendedName>
        <fullName evidence="11">Fluoride-specific ion channel FluC</fullName>
    </recommendedName>
</protein>
<keyword evidence="2 11" id="KW-1003">Cell membrane</keyword>
<keyword evidence="11" id="KW-0813">Transport</keyword>
<feature type="transmembrane region" description="Helical" evidence="11">
    <location>
        <begin position="65"/>
        <end position="83"/>
    </location>
</feature>
<keyword evidence="6 11" id="KW-0406">Ion transport</keyword>
<dbReference type="AlphaFoldDB" id="A0A2U3QI44"/>
<evidence type="ECO:0000256" key="9">
    <source>
        <dbReference type="ARBA" id="ARBA00035120"/>
    </source>
</evidence>
<accession>A0A2U3QI44</accession>
<dbReference type="HAMAP" id="MF_00454">
    <property type="entry name" value="FluC"/>
    <property type="match status" value="1"/>
</dbReference>
<dbReference type="EMBL" id="OUUY01000088">
    <property type="protein sequence ID" value="SPQ01077.1"/>
    <property type="molecule type" value="Genomic_DNA"/>
</dbReference>
<keyword evidence="3" id="KW-0997">Cell inner membrane</keyword>
<evidence type="ECO:0000256" key="1">
    <source>
        <dbReference type="ARBA" id="ARBA00004651"/>
    </source>
</evidence>
<keyword evidence="11" id="KW-0915">Sodium</keyword>
<feature type="transmembrane region" description="Helical" evidence="11">
    <location>
        <begin position="32"/>
        <end position="53"/>
    </location>
</feature>
<dbReference type="OrthoDB" id="9815830at2"/>
<organism evidence="12 13">
    <name type="scientific">Candidatus Sulfobium mesophilum</name>
    <dbReference type="NCBI Taxonomy" id="2016548"/>
    <lineage>
        <taxon>Bacteria</taxon>
        <taxon>Pseudomonadati</taxon>
        <taxon>Nitrospirota</taxon>
        <taxon>Nitrospiria</taxon>
        <taxon>Nitrospirales</taxon>
        <taxon>Nitrospiraceae</taxon>
        <taxon>Candidatus Sulfobium</taxon>
    </lineage>
</organism>
<feature type="binding site" evidence="11">
    <location>
        <position position="75"/>
    </location>
    <ligand>
        <name>Na(+)</name>
        <dbReference type="ChEBI" id="CHEBI:29101"/>
        <note>structural</note>
    </ligand>
</feature>
<keyword evidence="5 11" id="KW-1133">Transmembrane helix</keyword>
<feature type="binding site" evidence="11">
    <location>
        <position position="78"/>
    </location>
    <ligand>
        <name>Na(+)</name>
        <dbReference type="ChEBI" id="CHEBI:29101"/>
        <note>structural</note>
    </ligand>
</feature>
<comment type="similarity">
    <text evidence="9 11">Belongs to the fluoride channel Fluc/FEX (TC 1.A.43) family.</text>
</comment>
<feature type="transmembrane region" description="Helical" evidence="11">
    <location>
        <begin position="5"/>
        <end position="26"/>
    </location>
</feature>
<dbReference type="Proteomes" id="UP000245125">
    <property type="component" value="Unassembled WGS sequence"/>
</dbReference>
<evidence type="ECO:0000256" key="4">
    <source>
        <dbReference type="ARBA" id="ARBA00022692"/>
    </source>
</evidence>